<keyword evidence="5" id="KW-1185">Reference proteome</keyword>
<evidence type="ECO:0000313" key="5">
    <source>
        <dbReference type="Proteomes" id="UP000018296"/>
    </source>
</evidence>
<feature type="domain" description="SH3b" evidence="3">
    <location>
        <begin position="1028"/>
        <end position="1086"/>
    </location>
</feature>
<dbReference type="InterPro" id="IPR008928">
    <property type="entry name" value="6-hairpin_glycosidase_sf"/>
</dbReference>
<gene>
    <name evidence="4" type="ORF">P343_14295</name>
</gene>
<comment type="caution">
    <text evidence="4">The sequence shown here is derived from an EMBL/GenBank/DDBJ whole genome shotgun (WGS) entry which is preliminary data.</text>
</comment>
<dbReference type="AlphaFoldDB" id="V6J2J3"/>
<dbReference type="PATRIC" id="fig|1395513.3.peg.2900"/>
<dbReference type="SMART" id="SM00287">
    <property type="entry name" value="SH3b"/>
    <property type="match status" value="2"/>
</dbReference>
<dbReference type="eggNOG" id="COG1404">
    <property type="taxonomic scope" value="Bacteria"/>
</dbReference>
<dbReference type="Gene3D" id="1.50.10.10">
    <property type="match status" value="1"/>
</dbReference>
<proteinExistence type="predicted"/>
<dbReference type="InterPro" id="IPR003646">
    <property type="entry name" value="SH3-like_bac-type"/>
</dbReference>
<accession>V6J2J3</accession>
<dbReference type="GO" id="GO:0005975">
    <property type="term" value="P:carbohydrate metabolic process"/>
    <property type="evidence" value="ECO:0007669"/>
    <property type="project" value="InterPro"/>
</dbReference>
<dbReference type="SUPFAM" id="SSF48208">
    <property type="entry name" value="Six-hairpin glycosidases"/>
    <property type="match status" value="1"/>
</dbReference>
<name>V6J2J3_9BACL</name>
<feature type="chain" id="PRO_5038498440" evidence="2">
    <location>
        <begin position="26"/>
        <end position="1147"/>
    </location>
</feature>
<dbReference type="eggNOG" id="COG3387">
    <property type="taxonomic scope" value="Bacteria"/>
</dbReference>
<dbReference type="RefSeq" id="WP_023511089.1">
    <property type="nucleotide sequence ID" value="NZ_AWTC01000015.1"/>
</dbReference>
<feature type="signal peptide" evidence="2">
    <location>
        <begin position="1"/>
        <end position="25"/>
    </location>
</feature>
<dbReference type="GO" id="GO:0004553">
    <property type="term" value="F:hydrolase activity, hydrolyzing O-glycosyl compounds"/>
    <property type="evidence" value="ECO:0007669"/>
    <property type="project" value="TreeGrafter"/>
</dbReference>
<dbReference type="PANTHER" id="PTHR31616:SF13">
    <property type="entry name" value="GLUCAN 1,4-ALPHA-GLUCOSIDASE"/>
    <property type="match status" value="1"/>
</dbReference>
<dbReference type="InterPro" id="IPR012341">
    <property type="entry name" value="6hp_glycosidase-like_sf"/>
</dbReference>
<evidence type="ECO:0000259" key="3">
    <source>
        <dbReference type="SMART" id="SM00287"/>
    </source>
</evidence>
<organism evidence="4 5">
    <name type="scientific">Sporolactobacillus laevolacticus DSM 442</name>
    <dbReference type="NCBI Taxonomy" id="1395513"/>
    <lineage>
        <taxon>Bacteria</taxon>
        <taxon>Bacillati</taxon>
        <taxon>Bacillota</taxon>
        <taxon>Bacilli</taxon>
        <taxon>Bacillales</taxon>
        <taxon>Sporolactobacillaceae</taxon>
        <taxon>Sporolactobacillus</taxon>
    </lineage>
</organism>
<dbReference type="EMBL" id="AWTC01000015">
    <property type="protein sequence ID" value="EST10979.1"/>
    <property type="molecule type" value="Genomic_DNA"/>
</dbReference>
<feature type="domain" description="SH3b" evidence="3">
    <location>
        <begin position="1088"/>
        <end position="1147"/>
    </location>
</feature>
<evidence type="ECO:0000256" key="1">
    <source>
        <dbReference type="SAM" id="Coils"/>
    </source>
</evidence>
<dbReference type="Gene3D" id="2.30.30.40">
    <property type="entry name" value="SH3 Domains"/>
    <property type="match status" value="2"/>
</dbReference>
<protein>
    <submittedName>
        <fullName evidence="4">Glucoamylase</fullName>
    </submittedName>
</protein>
<sequence length="1147" mass="126381">MNRFVKISKKLFIALLSLAVFVSMSAIRLPTVKADGTSNATPNYSGHKSWNQLTTSNGLAAAIYSADQKKLIRYQPHIYSHYDENTTTKNYMWDSYFGYGVNGGNGTWLSDVNVDSAKYVNGTNIINAVQKDNGLEFSSYYFTPFSGDNKYQSNMLVMLMKVTNTSDTDKEVSIFSTQNMHLGTDGNTDNEQSSYNSSKDYLKEYNGSNGHLAIYKNLNLSGEHHETGASGDGTNGNPWFDAKYKGRLDDHVVDKANDISVGYENRANNLSTGQSKWYGVIIGLTEDGNEDHLSNDVMSLAEPALGSSPEALLTQEENWWADWHSKETMPAGLSDQEQHVYKQSTTVLKMAQSRETGDSDGQILASLIPGEWSIAWARDGIYSIQALIDSGHYDEARDGLKFMFNADMRKADDGSGENYYQQKFIESTDKSDPTYGLGVNLSNNYLISVCRFFGNGTEESDWNNNGPNIEFDGWGLALWGADQYVKATGDTSFLNTYWHKLKTRDADLLEELIDKDTGLMQPDSSIWEEHWKPFENIGNAPARQHFAYTNITTYQGFKSAAHLASLAGDTESAAKYTQDAVNLQKAILDHFVVDTNGAQTIASSLERKSDPLKFNDGSTVEAINFGLVDPSSDLAKGMINAFDNNLRITTGSTPGYKRDQDGDTYDSREWGFIDLRIAGALARMGNNSQSKTLLDWMTSQATANYDLIPELLDWNTQDYAGSVPMAGFGSGSYILGINDYYNQQASKAELAATQAVEKAEASKAQDDVDTARTLVQELADGAVKTDLTNRLNAVQHAIDTDKAERAATQATEKAEASKTQEDIDAAETLVQKLADGLVKMDLTKRLDAVQNIIDKNKTEHVATLAVEKAEASKAQEDIDAAETLVQNLADSAVKTDLTKRLDAVQNAIDKDNAERAATSAVEKAEASKSQTDVDHARTLVEKLTSGDVKTKLTNRLDQLQHAIDLRKAVSEAVDAVQKAESIKSRENVDTARKRVNLLPAGSLKTELLVHLAVIQATIKPEQKAFKFFTAYLIKKHAVRTGASIHAKVVKTLPAGTAVKVLKTGKWITISDQGKKRYVWGSDVKKRLFTGLLVKKHAFRSGTSSSAHVIKNLKKKTSVNVLAKGKHWDKVVYSGKVGYVWSKDIKQK</sequence>
<dbReference type="STRING" id="1395513.P343_14295"/>
<reference evidence="4 5" key="1">
    <citation type="journal article" date="2013" name="Genome Announc.">
        <title>Genome Sequence of Sporolactobacillus laevolacticus DSM442, an Efficient Polymer-Grade D-Lactate Producer from Agricultural Waste Cottonseed as a Nitrogen Source.</title>
        <authorList>
            <person name="Wang H."/>
            <person name="Wang L."/>
            <person name="Ju J."/>
            <person name="Yu B."/>
            <person name="Ma Y."/>
        </authorList>
    </citation>
    <scope>NUCLEOTIDE SEQUENCE [LARGE SCALE GENOMIC DNA]</scope>
    <source>
        <strain evidence="4 5">DSM 442</strain>
    </source>
</reference>
<feature type="coiled-coil region" evidence="1">
    <location>
        <begin position="864"/>
        <end position="914"/>
    </location>
</feature>
<dbReference type="Proteomes" id="UP000018296">
    <property type="component" value="Unassembled WGS sequence"/>
</dbReference>
<dbReference type="PANTHER" id="PTHR31616">
    <property type="entry name" value="TREHALASE"/>
    <property type="match status" value="1"/>
</dbReference>
<keyword evidence="2" id="KW-0732">Signal</keyword>
<keyword evidence="1" id="KW-0175">Coiled coil</keyword>
<evidence type="ECO:0000313" key="4">
    <source>
        <dbReference type="EMBL" id="EST10979.1"/>
    </source>
</evidence>
<evidence type="ECO:0000256" key="2">
    <source>
        <dbReference type="SAM" id="SignalP"/>
    </source>
</evidence>